<dbReference type="SUPFAM" id="SSF51430">
    <property type="entry name" value="NAD(P)-linked oxidoreductase"/>
    <property type="match status" value="1"/>
</dbReference>
<dbReference type="PROSITE" id="PS00062">
    <property type="entry name" value="ALDOKETO_REDUCTASE_2"/>
    <property type="match status" value="1"/>
</dbReference>
<evidence type="ECO:0000313" key="4">
    <source>
        <dbReference type="Proteomes" id="UP000230066"/>
    </source>
</evidence>
<reference evidence="3" key="1">
    <citation type="submission" date="2019-03" db="EMBL/GenBank/DDBJ databases">
        <title>Improved annotation for the trematode Fasciola hepatica.</title>
        <authorList>
            <person name="Choi Y.-J."/>
            <person name="Martin J."/>
            <person name="Mitreva M."/>
        </authorList>
    </citation>
    <scope>NUCLEOTIDE SEQUENCE [LARGE SCALE GENOMIC DNA]</scope>
</reference>
<dbReference type="CDD" id="cd19071">
    <property type="entry name" value="AKR_AKR1-5-like"/>
    <property type="match status" value="1"/>
</dbReference>
<dbReference type="Gene3D" id="3.20.20.100">
    <property type="entry name" value="NADP-dependent oxidoreductase domain"/>
    <property type="match status" value="1"/>
</dbReference>
<dbReference type="Proteomes" id="UP000230066">
    <property type="component" value="Unassembled WGS sequence"/>
</dbReference>
<proteinExistence type="predicted"/>
<dbReference type="GO" id="GO:0016491">
    <property type="term" value="F:oxidoreductase activity"/>
    <property type="evidence" value="ECO:0007669"/>
    <property type="project" value="InterPro"/>
</dbReference>
<dbReference type="AlphaFoldDB" id="A0A4E0RUC5"/>
<keyword evidence="1" id="KW-0472">Membrane</keyword>
<feature type="domain" description="NADP-dependent oxidoreductase" evidence="2">
    <location>
        <begin position="125"/>
        <end position="178"/>
    </location>
</feature>
<gene>
    <name evidence="3" type="ORF">D915_008479</name>
</gene>
<sequence length="205" mass="23613">MRFFHTHMIFLCCYIFLQTVVRFLIHFFAGLVNRLAFVLLLSAPSLFGVQAMESLVDKGLVKAIGLSNFNRRQIEEIWRHSRIKPTNLQIEVHANFPNAELVDFAQSLGMSVTAYAPLGSPGGFRIADAHGKTPAQTLLRYLLQRNLIVVPKSSHEERIVENSKIFDFELTTEEMHLLNVCGLNERQFKFEKFKTHPEYPFNEPF</sequence>
<dbReference type="InterPro" id="IPR023210">
    <property type="entry name" value="NADP_OxRdtase_dom"/>
</dbReference>
<dbReference type="PANTHER" id="PTHR43827">
    <property type="entry name" value="2,5-DIKETO-D-GLUCONIC ACID REDUCTASE"/>
    <property type="match status" value="1"/>
</dbReference>
<keyword evidence="1" id="KW-1133">Transmembrane helix</keyword>
<keyword evidence="4" id="KW-1185">Reference proteome</keyword>
<evidence type="ECO:0000259" key="2">
    <source>
        <dbReference type="Pfam" id="PF00248"/>
    </source>
</evidence>
<dbReference type="Pfam" id="PF00248">
    <property type="entry name" value="Aldo_ket_red"/>
    <property type="match status" value="2"/>
</dbReference>
<comment type="caution">
    <text evidence="3">The sequence shown here is derived from an EMBL/GenBank/DDBJ whole genome shotgun (WGS) entry which is preliminary data.</text>
</comment>
<dbReference type="EMBL" id="JXXN02004164">
    <property type="protein sequence ID" value="THD20822.1"/>
    <property type="molecule type" value="Genomic_DNA"/>
</dbReference>
<organism evidence="3 4">
    <name type="scientific">Fasciola hepatica</name>
    <name type="common">Liver fluke</name>
    <dbReference type="NCBI Taxonomy" id="6192"/>
    <lineage>
        <taxon>Eukaryota</taxon>
        <taxon>Metazoa</taxon>
        <taxon>Spiralia</taxon>
        <taxon>Lophotrochozoa</taxon>
        <taxon>Platyhelminthes</taxon>
        <taxon>Trematoda</taxon>
        <taxon>Digenea</taxon>
        <taxon>Plagiorchiida</taxon>
        <taxon>Echinostomata</taxon>
        <taxon>Echinostomatoidea</taxon>
        <taxon>Fasciolidae</taxon>
        <taxon>Fasciola</taxon>
    </lineage>
</organism>
<dbReference type="InterPro" id="IPR036812">
    <property type="entry name" value="NAD(P)_OxRdtase_dom_sf"/>
</dbReference>
<accession>A0A4E0RUC5</accession>
<evidence type="ECO:0000256" key="1">
    <source>
        <dbReference type="SAM" id="Phobius"/>
    </source>
</evidence>
<dbReference type="PANTHER" id="PTHR43827:SF14">
    <property type="entry name" value="NADP-DEPENDENT OXIDOREDUCTASE DOMAIN-CONTAINING PROTEIN"/>
    <property type="match status" value="1"/>
</dbReference>
<protein>
    <submittedName>
        <fullName evidence="3">Aldo-keto reductase family 1 member B4 (Aldose reductase)</fullName>
    </submittedName>
</protein>
<feature type="transmembrane region" description="Helical" evidence="1">
    <location>
        <begin position="7"/>
        <end position="29"/>
    </location>
</feature>
<feature type="domain" description="NADP-dependent oxidoreductase" evidence="2">
    <location>
        <begin position="48"/>
        <end position="120"/>
    </location>
</feature>
<keyword evidence="1" id="KW-0812">Transmembrane</keyword>
<dbReference type="PRINTS" id="PR00069">
    <property type="entry name" value="ALDKETRDTASE"/>
</dbReference>
<evidence type="ECO:0000313" key="3">
    <source>
        <dbReference type="EMBL" id="THD20822.1"/>
    </source>
</evidence>
<dbReference type="InterPro" id="IPR018170">
    <property type="entry name" value="Aldo/ket_reductase_CS"/>
</dbReference>
<dbReference type="InterPro" id="IPR020471">
    <property type="entry name" value="AKR"/>
</dbReference>
<name>A0A4E0RUC5_FASHE</name>
<dbReference type="PROSITE" id="PS00063">
    <property type="entry name" value="ALDOKETO_REDUCTASE_3"/>
    <property type="match status" value="1"/>
</dbReference>